<evidence type="ECO:0000256" key="2">
    <source>
        <dbReference type="SAM" id="MobiDB-lite"/>
    </source>
</evidence>
<dbReference type="GO" id="GO:0046555">
    <property type="term" value="F:acetylxylan esterase activity"/>
    <property type="evidence" value="ECO:0007669"/>
    <property type="project" value="UniProtKB-EC"/>
</dbReference>
<evidence type="ECO:0000313" key="6">
    <source>
        <dbReference type="Proteomes" id="UP000317243"/>
    </source>
</evidence>
<sequence precursor="true">MIGRLLVVGLLLIVAGAGSARSDDRSQFVDLWEGNAPGESTRSYGTPLPQRPDENPPATRITAITAPRIERFDPDPETKNGASVVILPGGGYRYCVVDKEGSEIAKWFNKLGVTAFVLRYRTIRESDKDRKEAWRRPVQDTQRAVRWVRSNSEKFGLDPNRIGVIGFSAGGNAAAITVGSQASHYPESDEIDQASCVPDFAMLIYPWNLTQNETLELIPEIEIDSQTAPTVLIHAHDDHSTSLGSIAFYAQLKRNDVPAELHIYETGGHGYGMRPVAGSVVATWPDRVEDWLRNRGLLTQSP</sequence>
<dbReference type="AlphaFoldDB" id="A0A5C5X5E9"/>
<feature type="chain" id="PRO_5022691143" evidence="3">
    <location>
        <begin position="21"/>
        <end position="302"/>
    </location>
</feature>
<evidence type="ECO:0000313" key="5">
    <source>
        <dbReference type="EMBL" id="TWT58337.1"/>
    </source>
</evidence>
<dbReference type="InterPro" id="IPR049492">
    <property type="entry name" value="BD-FAE-like_dom"/>
</dbReference>
<feature type="domain" description="BD-FAE-like" evidence="4">
    <location>
        <begin position="77"/>
        <end position="182"/>
    </location>
</feature>
<dbReference type="EMBL" id="SIHI01000001">
    <property type="protein sequence ID" value="TWT58337.1"/>
    <property type="molecule type" value="Genomic_DNA"/>
</dbReference>
<dbReference type="InterPro" id="IPR029058">
    <property type="entry name" value="AB_hydrolase_fold"/>
</dbReference>
<keyword evidence="3" id="KW-0732">Signal</keyword>
<dbReference type="EC" id="3.1.1.72" evidence="5"/>
<protein>
    <submittedName>
        <fullName evidence="5">Acetylxylan esterase</fullName>
        <ecNumber evidence="5">3.1.1.72</ecNumber>
    </submittedName>
</protein>
<keyword evidence="6" id="KW-1185">Reference proteome</keyword>
<comment type="caution">
    <text evidence="5">The sequence shown here is derived from an EMBL/GenBank/DDBJ whole genome shotgun (WGS) entry which is preliminary data.</text>
</comment>
<gene>
    <name evidence="5" type="primary">axeA1_2</name>
    <name evidence="5" type="ORF">KOR42_17110</name>
</gene>
<name>A0A5C5X5E9_9PLAN</name>
<feature type="region of interest" description="Disordered" evidence="2">
    <location>
        <begin position="39"/>
        <end position="58"/>
    </location>
</feature>
<organism evidence="5 6">
    <name type="scientific">Thalassoglobus neptunius</name>
    <dbReference type="NCBI Taxonomy" id="1938619"/>
    <lineage>
        <taxon>Bacteria</taxon>
        <taxon>Pseudomonadati</taxon>
        <taxon>Planctomycetota</taxon>
        <taxon>Planctomycetia</taxon>
        <taxon>Planctomycetales</taxon>
        <taxon>Planctomycetaceae</taxon>
        <taxon>Thalassoglobus</taxon>
    </lineage>
</organism>
<reference evidence="5 6" key="1">
    <citation type="submission" date="2019-02" db="EMBL/GenBank/DDBJ databases">
        <title>Deep-cultivation of Planctomycetes and their phenomic and genomic characterization uncovers novel biology.</title>
        <authorList>
            <person name="Wiegand S."/>
            <person name="Jogler M."/>
            <person name="Boedeker C."/>
            <person name="Pinto D."/>
            <person name="Vollmers J."/>
            <person name="Rivas-Marin E."/>
            <person name="Kohn T."/>
            <person name="Peeters S.H."/>
            <person name="Heuer A."/>
            <person name="Rast P."/>
            <person name="Oberbeckmann S."/>
            <person name="Bunk B."/>
            <person name="Jeske O."/>
            <person name="Meyerdierks A."/>
            <person name="Storesund J.E."/>
            <person name="Kallscheuer N."/>
            <person name="Luecker S."/>
            <person name="Lage O.M."/>
            <person name="Pohl T."/>
            <person name="Merkel B.J."/>
            <person name="Hornburger P."/>
            <person name="Mueller R.-W."/>
            <person name="Bruemmer F."/>
            <person name="Labrenz M."/>
            <person name="Spormann A.M."/>
            <person name="Op Den Camp H."/>
            <person name="Overmann J."/>
            <person name="Amann R."/>
            <person name="Jetten M.S.M."/>
            <person name="Mascher T."/>
            <person name="Medema M.H."/>
            <person name="Devos D.P."/>
            <person name="Kaster A.-K."/>
            <person name="Ovreas L."/>
            <person name="Rohde M."/>
            <person name="Galperin M.Y."/>
            <person name="Jogler C."/>
        </authorList>
    </citation>
    <scope>NUCLEOTIDE SEQUENCE [LARGE SCALE GENOMIC DNA]</scope>
    <source>
        <strain evidence="5 6">KOR42</strain>
    </source>
</reference>
<evidence type="ECO:0000256" key="3">
    <source>
        <dbReference type="SAM" id="SignalP"/>
    </source>
</evidence>
<dbReference type="PANTHER" id="PTHR48081:SF6">
    <property type="entry name" value="PEPTIDASE S9 PROLYL OLIGOPEPTIDASE CATALYTIC DOMAIN-CONTAINING PROTEIN"/>
    <property type="match status" value="1"/>
</dbReference>
<keyword evidence="1 5" id="KW-0378">Hydrolase</keyword>
<accession>A0A5C5X5E9</accession>
<dbReference type="Gene3D" id="3.40.50.1820">
    <property type="entry name" value="alpha/beta hydrolase"/>
    <property type="match status" value="1"/>
</dbReference>
<proteinExistence type="predicted"/>
<evidence type="ECO:0000256" key="1">
    <source>
        <dbReference type="ARBA" id="ARBA00022801"/>
    </source>
</evidence>
<dbReference type="SUPFAM" id="SSF53474">
    <property type="entry name" value="alpha/beta-Hydrolases"/>
    <property type="match status" value="1"/>
</dbReference>
<dbReference type="PANTHER" id="PTHR48081">
    <property type="entry name" value="AB HYDROLASE SUPERFAMILY PROTEIN C4A8.06C"/>
    <property type="match status" value="1"/>
</dbReference>
<dbReference type="InterPro" id="IPR050300">
    <property type="entry name" value="GDXG_lipolytic_enzyme"/>
</dbReference>
<dbReference type="Pfam" id="PF20434">
    <property type="entry name" value="BD-FAE"/>
    <property type="match status" value="1"/>
</dbReference>
<feature type="signal peptide" evidence="3">
    <location>
        <begin position="1"/>
        <end position="20"/>
    </location>
</feature>
<dbReference type="Proteomes" id="UP000317243">
    <property type="component" value="Unassembled WGS sequence"/>
</dbReference>
<evidence type="ECO:0000259" key="4">
    <source>
        <dbReference type="Pfam" id="PF20434"/>
    </source>
</evidence>